<dbReference type="PROSITE" id="PS50928">
    <property type="entry name" value="ABC_TM1"/>
    <property type="match status" value="1"/>
</dbReference>
<dbReference type="GO" id="GO:0005886">
    <property type="term" value="C:plasma membrane"/>
    <property type="evidence" value="ECO:0007669"/>
    <property type="project" value="UniProtKB-SubCell"/>
</dbReference>
<evidence type="ECO:0000256" key="7">
    <source>
        <dbReference type="ARBA" id="ARBA00023136"/>
    </source>
</evidence>
<evidence type="ECO:0000256" key="4">
    <source>
        <dbReference type="ARBA" id="ARBA00022692"/>
    </source>
</evidence>
<dbReference type="AlphaFoldDB" id="A0A4V2WLL1"/>
<keyword evidence="4 9" id="KW-0812">Transmembrane</keyword>
<comment type="caution">
    <text evidence="11">The sequence shown here is derived from an EMBL/GenBank/DDBJ whole genome shotgun (WGS) entry which is preliminary data.</text>
</comment>
<dbReference type="CDD" id="cd06261">
    <property type="entry name" value="TM_PBP2"/>
    <property type="match status" value="1"/>
</dbReference>
<dbReference type="FunFam" id="1.10.3720.10:FF:000004">
    <property type="entry name" value="Sulfate transport system permease protein CysT"/>
    <property type="match status" value="1"/>
</dbReference>
<sequence>MTAARRRWRRSALPGFGLSLGVTLSWLSAIVLIPLAALALRPWELGPAGLWASIADPRVLAALRLSFGAALAAAAINLPLGLLLAWVLVRYDFPGRRLADAMVDLPFALPTAVAGVALTALYAPNGWLGAPLAEAFGWRIAFTPVGILIALVFIGLPFVVRTVEPVLRDLPSEAEEAAATLGATRLQTLRRVVLPALAPALLTGFGLAFGRAVGEYGSVIFIAGNLPMRTEIAPLLIVVRLEEFDYAGAAAVGLAMLVLAFAILLLVNLLQRLLRPWAARA</sequence>
<feature type="transmembrane region" description="Helical" evidence="9">
    <location>
        <begin position="192"/>
        <end position="210"/>
    </location>
</feature>
<feature type="domain" description="ABC transmembrane type-1" evidence="10">
    <location>
        <begin position="63"/>
        <end position="267"/>
    </location>
</feature>
<dbReference type="RefSeq" id="WP_132288166.1">
    <property type="nucleotide sequence ID" value="NZ_SKBM01000008.1"/>
</dbReference>
<keyword evidence="12" id="KW-1185">Reference proteome</keyword>
<gene>
    <name evidence="11" type="primary">cysT</name>
    <name evidence="11" type="ORF">EXY23_10480</name>
</gene>
<feature type="transmembrane region" description="Helical" evidence="9">
    <location>
        <begin position="246"/>
        <end position="270"/>
    </location>
</feature>
<comment type="similarity">
    <text evidence="9">Belongs to the binding-protein-dependent transport system permease family. CysTW subfamily.</text>
</comment>
<evidence type="ECO:0000256" key="6">
    <source>
        <dbReference type="ARBA" id="ARBA00023032"/>
    </source>
</evidence>
<keyword evidence="7 9" id="KW-0472">Membrane</keyword>
<evidence type="ECO:0000256" key="2">
    <source>
        <dbReference type="ARBA" id="ARBA00011779"/>
    </source>
</evidence>
<dbReference type="PANTHER" id="PTHR30406:SF8">
    <property type="entry name" value="SULFATE TRANSPORT SYSTEM PERMEASE PROTEIN CYST"/>
    <property type="match status" value="1"/>
</dbReference>
<dbReference type="OrthoDB" id="9804629at2"/>
<dbReference type="NCBIfam" id="TIGR00969">
    <property type="entry name" value="3a0106s02"/>
    <property type="match status" value="1"/>
</dbReference>
<keyword evidence="5 9" id="KW-1133">Transmembrane helix</keyword>
<comment type="function">
    <text evidence="9">Part of the ABC transporter complex (TC 3.A.1.6.1) involved in sulfate/thiosulfate import.</text>
</comment>
<proteinExistence type="inferred from homology"/>
<evidence type="ECO:0000259" key="10">
    <source>
        <dbReference type="PROSITE" id="PS50928"/>
    </source>
</evidence>
<accession>A0A4V2WLL1</accession>
<keyword evidence="6 9" id="KW-0764">Sulfate transport</keyword>
<feature type="transmembrane region" description="Helical" evidence="9">
    <location>
        <begin position="60"/>
        <end position="89"/>
    </location>
</feature>
<evidence type="ECO:0000313" key="11">
    <source>
        <dbReference type="EMBL" id="TCZ63248.1"/>
    </source>
</evidence>
<evidence type="ECO:0000256" key="3">
    <source>
        <dbReference type="ARBA" id="ARBA00022448"/>
    </source>
</evidence>
<protein>
    <recommendedName>
        <fullName evidence="9">Sulfate transport system permease protein CysT</fullName>
    </recommendedName>
</protein>
<dbReference type="EMBL" id="SKBM01000008">
    <property type="protein sequence ID" value="TCZ63248.1"/>
    <property type="molecule type" value="Genomic_DNA"/>
</dbReference>
<dbReference type="NCBIfam" id="TIGR02139">
    <property type="entry name" value="permease_CysT"/>
    <property type="match status" value="1"/>
</dbReference>
<dbReference type="SUPFAM" id="SSF161098">
    <property type="entry name" value="MetI-like"/>
    <property type="match status" value="1"/>
</dbReference>
<comment type="subcellular location">
    <subcellularLocation>
        <location evidence="1">Cell membrane</location>
        <topology evidence="1">Multi-pass membrane protein</topology>
    </subcellularLocation>
</comment>
<dbReference type="InterPro" id="IPR000515">
    <property type="entry name" value="MetI-like"/>
</dbReference>
<evidence type="ECO:0000313" key="12">
    <source>
        <dbReference type="Proteomes" id="UP000295023"/>
    </source>
</evidence>
<evidence type="ECO:0000256" key="1">
    <source>
        <dbReference type="ARBA" id="ARBA00004651"/>
    </source>
</evidence>
<dbReference type="Gene3D" id="1.10.3720.10">
    <property type="entry name" value="MetI-like"/>
    <property type="match status" value="1"/>
</dbReference>
<evidence type="ECO:0000256" key="8">
    <source>
        <dbReference type="ARBA" id="ARBA00025323"/>
    </source>
</evidence>
<dbReference type="InterPro" id="IPR005667">
    <property type="entry name" value="Sulph_transpt2"/>
</dbReference>
<dbReference type="Pfam" id="PF00528">
    <property type="entry name" value="BPD_transp_1"/>
    <property type="match status" value="1"/>
</dbReference>
<feature type="transmembrane region" description="Helical" evidence="9">
    <location>
        <begin position="101"/>
        <end position="124"/>
    </location>
</feature>
<organism evidence="11 12">
    <name type="scientific">Roseicella aquatilis</name>
    <dbReference type="NCBI Taxonomy" id="2527868"/>
    <lineage>
        <taxon>Bacteria</taxon>
        <taxon>Pseudomonadati</taxon>
        <taxon>Pseudomonadota</taxon>
        <taxon>Alphaproteobacteria</taxon>
        <taxon>Acetobacterales</taxon>
        <taxon>Roseomonadaceae</taxon>
        <taxon>Roseicella</taxon>
    </lineage>
</organism>
<dbReference type="InterPro" id="IPR011865">
    <property type="entry name" value="CysT_permease"/>
</dbReference>
<dbReference type="InterPro" id="IPR035906">
    <property type="entry name" value="MetI-like_sf"/>
</dbReference>
<comment type="subunit">
    <text evidence="2">The complex is composed of two ATP-binding proteins (CysA), two transmembrane proteins (CysT and CysW) and a solute-binding protein (CysP).</text>
</comment>
<dbReference type="GO" id="GO:0015419">
    <property type="term" value="F:ABC-type sulfate transporter activity"/>
    <property type="evidence" value="ECO:0007669"/>
    <property type="project" value="UniProtKB-UniRule"/>
</dbReference>
<comment type="caution">
    <text evidence="9">Lacks conserved residue(s) required for the propagation of feature annotation.</text>
</comment>
<feature type="transmembrane region" description="Helical" evidence="9">
    <location>
        <begin position="12"/>
        <end position="40"/>
    </location>
</feature>
<feature type="transmembrane region" description="Helical" evidence="9">
    <location>
        <begin position="136"/>
        <end position="160"/>
    </location>
</feature>
<comment type="function">
    <text evidence="8">Part of the ABC transporter complex CysAWTP (TC 3.A.1.6.1) involved in sulfate/thiosulfate import. Probably responsible for the translocation of the substrate across the membrane.</text>
</comment>
<reference evidence="11 12" key="1">
    <citation type="submission" date="2019-03" db="EMBL/GenBank/DDBJ databases">
        <title>Paracraurococcus aquatilis NE82 genome sequence.</title>
        <authorList>
            <person name="Zhao Y."/>
            <person name="Du Z."/>
        </authorList>
    </citation>
    <scope>NUCLEOTIDE SEQUENCE [LARGE SCALE GENOMIC DNA]</scope>
    <source>
        <strain evidence="11 12">NE82</strain>
    </source>
</reference>
<name>A0A4V2WLL1_9PROT</name>
<keyword evidence="3 9" id="KW-0813">Transport</keyword>
<dbReference type="Proteomes" id="UP000295023">
    <property type="component" value="Unassembled WGS sequence"/>
</dbReference>
<evidence type="ECO:0000256" key="9">
    <source>
        <dbReference type="RuleBase" id="RU366001"/>
    </source>
</evidence>
<dbReference type="PANTHER" id="PTHR30406">
    <property type="entry name" value="SULFATE TRANSPORT SYSTEM PERMEASE PROTEIN"/>
    <property type="match status" value="1"/>
</dbReference>
<evidence type="ECO:0000256" key="5">
    <source>
        <dbReference type="ARBA" id="ARBA00022989"/>
    </source>
</evidence>